<dbReference type="PANTHER" id="PTHR46896:SF3">
    <property type="entry name" value="FI06413P-RELATED"/>
    <property type="match status" value="1"/>
</dbReference>
<feature type="compositionally biased region" description="Basic and acidic residues" evidence="6">
    <location>
        <begin position="493"/>
        <end position="506"/>
    </location>
</feature>
<feature type="compositionally biased region" description="Basic and acidic residues" evidence="6">
    <location>
        <begin position="29"/>
        <end position="43"/>
    </location>
</feature>
<dbReference type="Proteomes" id="UP001642464">
    <property type="component" value="Unassembled WGS sequence"/>
</dbReference>
<feature type="region of interest" description="Disordered" evidence="6">
    <location>
        <begin position="493"/>
        <end position="515"/>
    </location>
</feature>
<evidence type="ECO:0000256" key="6">
    <source>
        <dbReference type="SAM" id="MobiDB-lite"/>
    </source>
</evidence>
<evidence type="ECO:0000313" key="8">
    <source>
        <dbReference type="EMBL" id="CAK8989216.1"/>
    </source>
</evidence>
<proteinExistence type="inferred from homology"/>
<dbReference type="PROSITE" id="PS50600">
    <property type="entry name" value="ULP_PROTEASE"/>
    <property type="match status" value="1"/>
</dbReference>
<keyword evidence="2" id="KW-0597">Phosphoprotein</keyword>
<feature type="compositionally biased region" description="Polar residues" evidence="6">
    <location>
        <begin position="17"/>
        <end position="28"/>
    </location>
</feature>
<evidence type="ECO:0000256" key="4">
    <source>
        <dbReference type="ARBA" id="ARBA00022786"/>
    </source>
</evidence>
<dbReference type="InterPro" id="IPR003653">
    <property type="entry name" value="Peptidase_C48_C"/>
</dbReference>
<dbReference type="Pfam" id="PF02902">
    <property type="entry name" value="Peptidase_C48"/>
    <property type="match status" value="1"/>
</dbReference>
<evidence type="ECO:0000256" key="3">
    <source>
        <dbReference type="ARBA" id="ARBA00022670"/>
    </source>
</evidence>
<feature type="domain" description="Ubiquitin-like protease family profile" evidence="7">
    <location>
        <begin position="120"/>
        <end position="295"/>
    </location>
</feature>
<evidence type="ECO:0000256" key="5">
    <source>
        <dbReference type="ARBA" id="ARBA00022801"/>
    </source>
</evidence>
<protein>
    <submittedName>
        <fullName evidence="8">Ubiquitin-like-specific protease 1C (Protein OVERLY TOLERANT TO SALT 2)</fullName>
    </submittedName>
</protein>
<dbReference type="InterPro" id="IPR051947">
    <property type="entry name" value="Sentrin-specific_protease"/>
</dbReference>
<reference evidence="8 9" key="1">
    <citation type="submission" date="2024-02" db="EMBL/GenBank/DDBJ databases">
        <authorList>
            <person name="Chen Y."/>
            <person name="Shah S."/>
            <person name="Dougan E. K."/>
            <person name="Thang M."/>
            <person name="Chan C."/>
        </authorList>
    </citation>
    <scope>NUCLEOTIDE SEQUENCE [LARGE SCALE GENOMIC DNA]</scope>
</reference>
<keyword evidence="3 8" id="KW-0645">Protease</keyword>
<keyword evidence="4" id="KW-0833">Ubl conjugation pathway</keyword>
<evidence type="ECO:0000256" key="2">
    <source>
        <dbReference type="ARBA" id="ARBA00022553"/>
    </source>
</evidence>
<dbReference type="Gene3D" id="3.40.395.10">
    <property type="entry name" value="Adenoviral Proteinase, Chain A"/>
    <property type="match status" value="1"/>
</dbReference>
<feature type="region of interest" description="Disordered" evidence="6">
    <location>
        <begin position="413"/>
        <end position="435"/>
    </location>
</feature>
<keyword evidence="5" id="KW-0378">Hydrolase</keyword>
<gene>
    <name evidence="8" type="ORF">SCF082_LOCUS1715</name>
</gene>
<accession>A0ABP0HG75</accession>
<keyword evidence="9" id="KW-1185">Reference proteome</keyword>
<sequence length="556" mass="61629">MLKRRRVLFPHLLGKDSTSSTLAASSMQKDVKDSKKDGKEETRALATPARATRGRIDGRSVLGFASQRSKEAVGDQSCEAETDRKRPSSPNRVACEGPKPEALVMPFPSDEEVVFSWSGLLVTRRDLQCLEDGQMLNDAVVDFFLQLMQTHLVPSSATMLFSSHFYTRLTAAGAVNGEMGWENVKGWTKKKLLFSHQLAIVPVNSDLHWWLALIFFDRWDRSFVRLSWLDSLPGEDTRYSTASSFLSGYLRREWQARSAESKALSLASEPELLPAGEQDNGVDCGIFLLDNVWRLLSAEGQTNIEWCTPDAAHERRLRLRRLARRLTELGGDVQAQLASRPELSAKLRAVWGSFQPTRPNAATEVAVKALANSIFLDDDEGPPGLAGSGGDTRICACCDRALLKEFVKASARTGHGGEEAPSTAPRCKKGHSMGHRSDNPATYKNLACCDVCGKENLPKLCSKGKLSHFFHCSFCRFDMCPVCAVKGPHAARLEEKDKQNEKEQTSKKKVKKVPELDPNFIPRARREMWIPTEAEAVNRAPLQGTVLSAWVEGCPV</sequence>
<dbReference type="SUPFAM" id="SSF54001">
    <property type="entry name" value="Cysteine proteinases"/>
    <property type="match status" value="1"/>
</dbReference>
<dbReference type="GO" id="GO:0008233">
    <property type="term" value="F:peptidase activity"/>
    <property type="evidence" value="ECO:0007669"/>
    <property type="project" value="UniProtKB-KW"/>
</dbReference>
<dbReference type="PANTHER" id="PTHR46896">
    <property type="entry name" value="SENTRIN-SPECIFIC PROTEASE"/>
    <property type="match status" value="1"/>
</dbReference>
<evidence type="ECO:0000259" key="7">
    <source>
        <dbReference type="PROSITE" id="PS50600"/>
    </source>
</evidence>
<dbReference type="InterPro" id="IPR038765">
    <property type="entry name" value="Papain-like_cys_pep_sf"/>
</dbReference>
<comment type="similarity">
    <text evidence="1">Belongs to the peptidase C48 family.</text>
</comment>
<evidence type="ECO:0000313" key="9">
    <source>
        <dbReference type="Proteomes" id="UP001642464"/>
    </source>
</evidence>
<dbReference type="GO" id="GO:0006508">
    <property type="term" value="P:proteolysis"/>
    <property type="evidence" value="ECO:0007669"/>
    <property type="project" value="UniProtKB-KW"/>
</dbReference>
<dbReference type="EMBL" id="CAXAMM010000836">
    <property type="protein sequence ID" value="CAK8989216.1"/>
    <property type="molecule type" value="Genomic_DNA"/>
</dbReference>
<name>A0ABP0HG75_9DINO</name>
<feature type="region of interest" description="Disordered" evidence="6">
    <location>
        <begin position="17"/>
        <end position="52"/>
    </location>
</feature>
<organism evidence="8 9">
    <name type="scientific">Durusdinium trenchii</name>
    <dbReference type="NCBI Taxonomy" id="1381693"/>
    <lineage>
        <taxon>Eukaryota</taxon>
        <taxon>Sar</taxon>
        <taxon>Alveolata</taxon>
        <taxon>Dinophyceae</taxon>
        <taxon>Suessiales</taxon>
        <taxon>Symbiodiniaceae</taxon>
        <taxon>Durusdinium</taxon>
    </lineage>
</organism>
<comment type="caution">
    <text evidence="8">The sequence shown here is derived from an EMBL/GenBank/DDBJ whole genome shotgun (WGS) entry which is preliminary data.</text>
</comment>
<evidence type="ECO:0000256" key="1">
    <source>
        <dbReference type="ARBA" id="ARBA00005234"/>
    </source>
</evidence>
<feature type="region of interest" description="Disordered" evidence="6">
    <location>
        <begin position="66"/>
        <end position="99"/>
    </location>
</feature>